<keyword evidence="2" id="KW-0812">Transmembrane</keyword>
<protein>
    <submittedName>
        <fullName evidence="4">Uncharacterized protein</fullName>
    </submittedName>
</protein>
<dbReference type="InterPro" id="IPR052304">
    <property type="entry name" value="PTTG1IP"/>
</dbReference>
<feature type="chain" id="PRO_5042086431" evidence="3">
    <location>
        <begin position="20"/>
        <end position="193"/>
    </location>
</feature>
<feature type="signal peptide" evidence="3">
    <location>
        <begin position="1"/>
        <end position="19"/>
    </location>
</feature>
<name>A0AAD9JAN2_9ANNE</name>
<evidence type="ECO:0000256" key="3">
    <source>
        <dbReference type="SAM" id="SignalP"/>
    </source>
</evidence>
<dbReference type="GO" id="GO:0005737">
    <property type="term" value="C:cytoplasm"/>
    <property type="evidence" value="ECO:0007669"/>
    <property type="project" value="TreeGrafter"/>
</dbReference>
<reference evidence="4" key="1">
    <citation type="journal article" date="2023" name="Mol. Biol. Evol.">
        <title>Third-Generation Sequencing Reveals the Adaptive Role of the Epigenome in Three Deep-Sea Polychaetes.</title>
        <authorList>
            <person name="Perez M."/>
            <person name="Aroh O."/>
            <person name="Sun Y."/>
            <person name="Lan Y."/>
            <person name="Juniper S.K."/>
            <person name="Young C.R."/>
            <person name="Angers B."/>
            <person name="Qian P.Y."/>
        </authorList>
    </citation>
    <scope>NUCLEOTIDE SEQUENCE</scope>
    <source>
        <strain evidence="4">P08H-3</strain>
    </source>
</reference>
<comment type="caution">
    <text evidence="4">The sequence shown here is derived from an EMBL/GenBank/DDBJ whole genome shotgun (WGS) entry which is preliminary data.</text>
</comment>
<dbReference type="AlphaFoldDB" id="A0AAD9JAN2"/>
<dbReference type="GO" id="GO:0006606">
    <property type="term" value="P:protein import into nucleus"/>
    <property type="evidence" value="ECO:0007669"/>
    <property type="project" value="TreeGrafter"/>
</dbReference>
<keyword evidence="3" id="KW-0732">Signal</keyword>
<keyword evidence="2" id="KW-0472">Membrane</keyword>
<feature type="transmembrane region" description="Helical" evidence="2">
    <location>
        <begin position="105"/>
        <end position="131"/>
    </location>
</feature>
<dbReference type="EMBL" id="JAODUP010000441">
    <property type="protein sequence ID" value="KAK2149697.1"/>
    <property type="molecule type" value="Genomic_DNA"/>
</dbReference>
<dbReference type="GO" id="GO:0005634">
    <property type="term" value="C:nucleus"/>
    <property type="evidence" value="ECO:0007669"/>
    <property type="project" value="TreeGrafter"/>
</dbReference>
<keyword evidence="2" id="KW-1133">Transmembrane helix</keyword>
<dbReference type="Proteomes" id="UP001208570">
    <property type="component" value="Unassembled WGS sequence"/>
</dbReference>
<dbReference type="PANTHER" id="PTHR15191">
    <property type="entry name" value="PROTEIN CBG20567"/>
    <property type="match status" value="1"/>
</dbReference>
<feature type="region of interest" description="Disordered" evidence="1">
    <location>
        <begin position="149"/>
        <end position="168"/>
    </location>
</feature>
<dbReference type="PANTHER" id="PTHR15191:SF3">
    <property type="entry name" value="PITUITARY TUMOR-TRANSFORMING GENE PROTEIN-BINDING FACTOR"/>
    <property type="match status" value="1"/>
</dbReference>
<proteinExistence type="predicted"/>
<gene>
    <name evidence="4" type="ORF">LSH36_441g00022</name>
</gene>
<sequence>MNLYAVIGILLSLAYVGNTETVFDTIKDIAKKSEQVIECAELTANCETCVKNTKKSFETFSYWLIKPLECQTPHSAIYIIFPVPLVQFKCSQLCPISCGPVNYKILLITMGCVAGLILFSIVGCVCCCCGCRTKSARARNQLEEERFERERQDRSMKHNERRGERQTRMEEIRRKYGLVKDAEPVYQRFENEA</sequence>
<evidence type="ECO:0000313" key="4">
    <source>
        <dbReference type="EMBL" id="KAK2149697.1"/>
    </source>
</evidence>
<organism evidence="4 5">
    <name type="scientific">Paralvinella palmiformis</name>
    <dbReference type="NCBI Taxonomy" id="53620"/>
    <lineage>
        <taxon>Eukaryota</taxon>
        <taxon>Metazoa</taxon>
        <taxon>Spiralia</taxon>
        <taxon>Lophotrochozoa</taxon>
        <taxon>Annelida</taxon>
        <taxon>Polychaeta</taxon>
        <taxon>Sedentaria</taxon>
        <taxon>Canalipalpata</taxon>
        <taxon>Terebellida</taxon>
        <taxon>Terebelliformia</taxon>
        <taxon>Alvinellidae</taxon>
        <taxon>Paralvinella</taxon>
    </lineage>
</organism>
<evidence type="ECO:0000256" key="2">
    <source>
        <dbReference type="SAM" id="Phobius"/>
    </source>
</evidence>
<evidence type="ECO:0000256" key="1">
    <source>
        <dbReference type="SAM" id="MobiDB-lite"/>
    </source>
</evidence>
<accession>A0AAD9JAN2</accession>
<keyword evidence="5" id="KW-1185">Reference proteome</keyword>
<evidence type="ECO:0000313" key="5">
    <source>
        <dbReference type="Proteomes" id="UP001208570"/>
    </source>
</evidence>